<accession>A0ABQ0AEH4</accession>
<keyword evidence="4" id="KW-1185">Reference proteome</keyword>
<evidence type="ECO:0000259" key="2">
    <source>
        <dbReference type="Pfam" id="PF02525"/>
    </source>
</evidence>
<evidence type="ECO:0000256" key="1">
    <source>
        <dbReference type="ARBA" id="ARBA00023002"/>
    </source>
</evidence>
<dbReference type="Gene3D" id="3.40.50.360">
    <property type="match status" value="1"/>
</dbReference>
<evidence type="ECO:0000313" key="3">
    <source>
        <dbReference type="EMBL" id="GAA6170049.1"/>
    </source>
</evidence>
<dbReference type="EMBL" id="BAABWN010000018">
    <property type="protein sequence ID" value="GAA6170049.1"/>
    <property type="molecule type" value="Genomic_DNA"/>
</dbReference>
<comment type="caution">
    <text evidence="3">The sequence shown here is derived from an EMBL/GenBank/DDBJ whole genome shotgun (WGS) entry which is preliminary data.</text>
</comment>
<evidence type="ECO:0000313" key="4">
    <source>
        <dbReference type="Proteomes" id="UP001465153"/>
    </source>
</evidence>
<name>A0ABQ0AEH4_9GAMM</name>
<reference evidence="3 4" key="1">
    <citation type="submission" date="2024-04" db="EMBL/GenBank/DDBJ databases">
        <title>Draft genome sequence of Sessilibacter corallicola NBRC 116591.</title>
        <authorList>
            <person name="Miyakawa T."/>
            <person name="Kusuya Y."/>
            <person name="Miura T."/>
        </authorList>
    </citation>
    <scope>NUCLEOTIDE SEQUENCE [LARGE SCALE GENOMIC DNA]</scope>
    <source>
        <strain evidence="3 4">KU-00831-HH</strain>
    </source>
</reference>
<dbReference type="InterPro" id="IPR003680">
    <property type="entry name" value="Flavodoxin_fold"/>
</dbReference>
<dbReference type="Proteomes" id="UP001465153">
    <property type="component" value="Unassembled WGS sequence"/>
</dbReference>
<dbReference type="PANTHER" id="PTHR47307:SF1">
    <property type="entry name" value="GLUTATHIONE-REGULATED POTASSIUM-EFFLUX SYSTEM ANCILLARY PROTEIN KEFG"/>
    <property type="match status" value="1"/>
</dbReference>
<organism evidence="3 4">
    <name type="scientific">Sessilibacter corallicola</name>
    <dbReference type="NCBI Taxonomy" id="2904075"/>
    <lineage>
        <taxon>Bacteria</taxon>
        <taxon>Pseudomonadati</taxon>
        <taxon>Pseudomonadota</taxon>
        <taxon>Gammaproteobacteria</taxon>
        <taxon>Cellvibrionales</taxon>
        <taxon>Cellvibrionaceae</taxon>
        <taxon>Sessilibacter</taxon>
    </lineage>
</organism>
<dbReference type="PANTHER" id="PTHR47307">
    <property type="entry name" value="GLUTATHIONE-REGULATED POTASSIUM-EFFLUX SYSTEM ANCILLARY PROTEIN KEFG"/>
    <property type="match status" value="1"/>
</dbReference>
<dbReference type="InterPro" id="IPR046980">
    <property type="entry name" value="KefG/KefF"/>
</dbReference>
<dbReference type="InterPro" id="IPR029039">
    <property type="entry name" value="Flavoprotein-like_sf"/>
</dbReference>
<sequence>MGVIRMKKVLINFAHPAKSRSNINRALRDKTEDLEHVTVNDLYARYPDFLIDVAHEHALCESHDIIIFQHPFYWYSSPAIVKEWFDLVLEHGWAYGSQGRALMGKYFMQAISAGGDAITYQKEGYNEYTVSELLSPFRATSKLCNLIWLPPFMVFGAHRGMGDEQVDAYAEDYRNILIALGNETLDIDTVARQEFMNTRLINEGA</sequence>
<dbReference type="SUPFAM" id="SSF52218">
    <property type="entry name" value="Flavoproteins"/>
    <property type="match status" value="1"/>
</dbReference>
<dbReference type="Pfam" id="PF02525">
    <property type="entry name" value="Flavodoxin_2"/>
    <property type="match status" value="1"/>
</dbReference>
<gene>
    <name evidence="3" type="ORF">NBRC116591_38610</name>
</gene>
<protein>
    <submittedName>
        <fullName evidence="3">NAD(P)H-dependent oxidoreductase</fullName>
    </submittedName>
</protein>
<proteinExistence type="predicted"/>
<feature type="domain" description="Flavodoxin-like fold" evidence="2">
    <location>
        <begin position="7"/>
        <end position="175"/>
    </location>
</feature>
<keyword evidence="1" id="KW-0560">Oxidoreductase</keyword>